<reference evidence="7 8" key="1">
    <citation type="submission" date="2016-05" db="EMBL/GenBank/DDBJ databases">
        <title>A degradative enzymes factory behind the ericoid mycorrhizal symbiosis.</title>
        <authorList>
            <consortium name="DOE Joint Genome Institute"/>
            <person name="Martino E."/>
            <person name="Morin E."/>
            <person name="Grelet G."/>
            <person name="Kuo A."/>
            <person name="Kohler A."/>
            <person name="Daghino S."/>
            <person name="Barry K."/>
            <person name="Choi C."/>
            <person name="Cichocki N."/>
            <person name="Clum A."/>
            <person name="Copeland A."/>
            <person name="Hainaut M."/>
            <person name="Haridas S."/>
            <person name="Labutti K."/>
            <person name="Lindquist E."/>
            <person name="Lipzen A."/>
            <person name="Khouja H.-R."/>
            <person name="Murat C."/>
            <person name="Ohm R."/>
            <person name="Olson A."/>
            <person name="Spatafora J."/>
            <person name="Veneault-Fourrey C."/>
            <person name="Henrissat B."/>
            <person name="Grigoriev I."/>
            <person name="Martin F."/>
            <person name="Perotto S."/>
        </authorList>
    </citation>
    <scope>NUCLEOTIDE SEQUENCE [LARGE SCALE GENOMIC DNA]</scope>
    <source>
        <strain evidence="7 8">UAMH 7357</strain>
    </source>
</reference>
<evidence type="ECO:0000259" key="6">
    <source>
        <dbReference type="Pfam" id="PF03636"/>
    </source>
</evidence>
<feature type="domain" description="Glycoside hydrolase family 65 N-terminal" evidence="6">
    <location>
        <begin position="81"/>
        <end position="365"/>
    </location>
</feature>
<dbReference type="PANTHER" id="PTHR11051">
    <property type="entry name" value="GLYCOSYL HYDROLASE-RELATED"/>
    <property type="match status" value="1"/>
</dbReference>
<dbReference type="InterPro" id="IPR012341">
    <property type="entry name" value="6hp_glycosidase-like_sf"/>
</dbReference>
<feature type="compositionally biased region" description="Basic and acidic residues" evidence="4">
    <location>
        <begin position="1081"/>
        <end position="1091"/>
    </location>
</feature>
<feature type="domain" description="Glycoside hydrolase family 65 central catalytic" evidence="5">
    <location>
        <begin position="435"/>
        <end position="645"/>
    </location>
</feature>
<name>A0A2J6Q9R2_9HELO</name>
<protein>
    <recommendedName>
        <fullName evidence="3">alpha,alpha-trehalase</fullName>
        <ecNumber evidence="3">3.2.1.28</ecNumber>
    </recommendedName>
</protein>
<evidence type="ECO:0000256" key="1">
    <source>
        <dbReference type="ARBA" id="ARBA00001576"/>
    </source>
</evidence>
<proteinExistence type="inferred from homology"/>
<comment type="catalytic activity">
    <reaction evidence="1">
        <text>alpha,alpha-trehalose + H2O = alpha-D-glucose + beta-D-glucose</text>
        <dbReference type="Rhea" id="RHEA:32675"/>
        <dbReference type="ChEBI" id="CHEBI:15377"/>
        <dbReference type="ChEBI" id="CHEBI:15903"/>
        <dbReference type="ChEBI" id="CHEBI:16551"/>
        <dbReference type="ChEBI" id="CHEBI:17925"/>
        <dbReference type="EC" id="3.2.1.28"/>
    </reaction>
</comment>
<comment type="similarity">
    <text evidence="2">Belongs to the glycosyl hydrolase 65 family.</text>
</comment>
<evidence type="ECO:0000256" key="4">
    <source>
        <dbReference type="SAM" id="MobiDB-lite"/>
    </source>
</evidence>
<dbReference type="InterPro" id="IPR011013">
    <property type="entry name" value="Gal_mutarotase_sf_dom"/>
</dbReference>
<dbReference type="SUPFAM" id="SSF48208">
    <property type="entry name" value="Six-hairpin glycosidases"/>
    <property type="match status" value="1"/>
</dbReference>
<dbReference type="InterPro" id="IPR037018">
    <property type="entry name" value="GH65_N"/>
</dbReference>
<dbReference type="InterPro" id="IPR005196">
    <property type="entry name" value="Glyco_hydro_65_N"/>
</dbReference>
<dbReference type="EMBL" id="KZ613476">
    <property type="protein sequence ID" value="PMD23009.1"/>
    <property type="molecule type" value="Genomic_DNA"/>
</dbReference>
<feature type="region of interest" description="Disordered" evidence="4">
    <location>
        <begin position="1080"/>
        <end position="1106"/>
    </location>
</feature>
<dbReference type="GO" id="GO:0009277">
    <property type="term" value="C:fungal-type cell wall"/>
    <property type="evidence" value="ECO:0007669"/>
    <property type="project" value="TreeGrafter"/>
</dbReference>
<evidence type="ECO:0000313" key="8">
    <source>
        <dbReference type="Proteomes" id="UP000235672"/>
    </source>
</evidence>
<evidence type="ECO:0000313" key="7">
    <source>
        <dbReference type="EMBL" id="PMD23009.1"/>
    </source>
</evidence>
<accession>A0A2J6Q9R2</accession>
<dbReference type="Gene3D" id="2.70.98.40">
    <property type="entry name" value="Glycoside hydrolase, family 65, N-terminal domain"/>
    <property type="match status" value="1"/>
</dbReference>
<organism evidence="7 8">
    <name type="scientific">Hyaloscypha hepaticicola</name>
    <dbReference type="NCBI Taxonomy" id="2082293"/>
    <lineage>
        <taxon>Eukaryota</taxon>
        <taxon>Fungi</taxon>
        <taxon>Dikarya</taxon>
        <taxon>Ascomycota</taxon>
        <taxon>Pezizomycotina</taxon>
        <taxon>Leotiomycetes</taxon>
        <taxon>Helotiales</taxon>
        <taxon>Hyaloscyphaceae</taxon>
        <taxon>Hyaloscypha</taxon>
    </lineage>
</organism>
<dbReference type="GO" id="GO:0004555">
    <property type="term" value="F:alpha,alpha-trehalase activity"/>
    <property type="evidence" value="ECO:0007669"/>
    <property type="project" value="UniProtKB-EC"/>
</dbReference>
<evidence type="ECO:0000256" key="3">
    <source>
        <dbReference type="ARBA" id="ARBA00012757"/>
    </source>
</evidence>
<dbReference type="Pfam" id="PF03632">
    <property type="entry name" value="Glyco_hydro_65m"/>
    <property type="match status" value="1"/>
</dbReference>
<keyword evidence="8" id="KW-1185">Reference proteome</keyword>
<dbReference type="OrthoDB" id="200349at2759"/>
<gene>
    <name evidence="7" type="ORF">NA56DRAFT_569913</name>
</gene>
<evidence type="ECO:0000256" key="2">
    <source>
        <dbReference type="ARBA" id="ARBA00006768"/>
    </source>
</evidence>
<dbReference type="PANTHER" id="PTHR11051:SF8">
    <property type="entry name" value="PROTEIN-GLUCOSYLGALACTOSYLHYDROXYLYSINE GLUCOSIDASE"/>
    <property type="match status" value="1"/>
</dbReference>
<dbReference type="SUPFAM" id="SSF74650">
    <property type="entry name" value="Galactose mutarotase-like"/>
    <property type="match status" value="1"/>
</dbReference>
<dbReference type="Proteomes" id="UP000235672">
    <property type="component" value="Unassembled WGS sequence"/>
</dbReference>
<dbReference type="GO" id="GO:0005993">
    <property type="term" value="P:trehalose catabolic process"/>
    <property type="evidence" value="ECO:0007669"/>
    <property type="project" value="TreeGrafter"/>
</dbReference>
<dbReference type="InterPro" id="IPR005195">
    <property type="entry name" value="Glyco_hydro_65_M"/>
</dbReference>
<evidence type="ECO:0000259" key="5">
    <source>
        <dbReference type="Pfam" id="PF03632"/>
    </source>
</evidence>
<dbReference type="GO" id="GO:0030246">
    <property type="term" value="F:carbohydrate binding"/>
    <property type="evidence" value="ECO:0007669"/>
    <property type="project" value="InterPro"/>
</dbReference>
<dbReference type="InterPro" id="IPR008928">
    <property type="entry name" value="6-hairpin_glycosidase_sf"/>
</dbReference>
<sequence length="1106" mass="122429">MPIFFNQALSIPVSSFALPRLTIREEVNPVSEKFATIGDPDMPGLPNFSVLSKDNVSHWEPDSLIMTTTRFIPGQSLASFPLDNGYMGFGTASAGPFFEFEANLTNHEDAFSQPHQGWPLDNRRQTFATVEGFYDCQSTTPRTNYPWLKDLGCESVISGIPYPLAFDVIVGDQVLNASVAESSVTGYVSWMDFHNGLRGYNFTWSPAGANFLLDLEMTVLVSRNRPNVAATEYRLTTRSIKGSASILSRLMGHRIRSWFTGPTTHTITLLDLIDGRSAVRSILGEEGSSSNSSIHVSNHPDGQPDVTAWTISTANISNGYTDESSRTLIHPGGSNGMSIGQKWNVHLVEGKQAIFDKYIGVASSDHFPDPKGQAFAESQRAATDGFPKVLQEHSRAWKVIMDPDRLTDYRDPSTGKLPDDANIRMLHASNVVSAFSLLQNLNRADSGLDDEGVPVAGLASDAYAGDRFWDQELWMFPAVAITWPHYARQFAEFRIKQYQHALQNAQATYVQEKYPFNNQSVLYPWTSGRWGNATATGPVLDYEYHINGDVALMLLQLHAITGDDEYFAEKSWPVVNSVIHTIAALLQKDGDGWSLNNMTDPDEYANNINNGAFTLGLFSEVLTAALEYRRAHDLPINETWVDMAANINIPRSASGIVKEYRNMPNNVTVKQADVQLLIHPLDSSLLSLREQRVSATYYHGKQSPDGPAMTYTIEAVAENQIALTGVAAFMLELQAQEPYLRAPFYQMSEQANDDANANGGVSPAIPFLTGHGGALQIVPFGYLGLKPLAKNPTFRPALPHPYEHLKVPDFYIRGNRVRAVMNSTHTNLTRLPPAADVVGVFDVYPNQSMPVTIQRRSVKNVKIEESYFNLNMNETITVKNDMYWQRLTTPNNILQGQPTSSKDEIHTAQYPGSATDGNFGTRWQPLTTAPAVLNVDTSMVPHQRVTQMNFDWGPRVPSSARVAFTNRTDLTSLDGAERIIDLLVVPDQIYGARAGTPEIEVVPYKGNRTTVDTTHFGNELWSGKFVMLEIQGCPDYGMRSFVSENGTTIWESDGLGPTVGEFEVIGERGTDTVQNLANETAEERQGTKELLEEGDVLTSNPKEDYT</sequence>
<dbReference type="Pfam" id="PF03636">
    <property type="entry name" value="Glyco_hydro_65N"/>
    <property type="match status" value="1"/>
</dbReference>
<dbReference type="EC" id="3.2.1.28" evidence="3"/>
<dbReference type="STRING" id="1745343.A0A2J6Q9R2"/>
<dbReference type="Gene3D" id="1.50.10.10">
    <property type="match status" value="1"/>
</dbReference>
<dbReference type="AlphaFoldDB" id="A0A2J6Q9R2"/>